<dbReference type="CDD" id="cd04859">
    <property type="entry name" value="Prim_Pol"/>
    <property type="match status" value="1"/>
</dbReference>
<dbReference type="Gene3D" id="3.30.720.160">
    <property type="entry name" value="Bifunctional DNA primase/polymerase, N-terminal"/>
    <property type="match status" value="1"/>
</dbReference>
<feature type="domain" description="DNA primase/polymerase bifunctional N-terminal" evidence="1">
    <location>
        <begin position="10"/>
        <end position="170"/>
    </location>
</feature>
<evidence type="ECO:0000313" key="2">
    <source>
        <dbReference type="EMBL" id="MBB5916777.1"/>
    </source>
</evidence>
<gene>
    <name evidence="2" type="ORF">BJY24_005689</name>
</gene>
<evidence type="ECO:0000313" key="3">
    <source>
        <dbReference type="Proteomes" id="UP000540412"/>
    </source>
</evidence>
<organism evidence="2 3">
    <name type="scientific">Nocardia transvalensis</name>
    <dbReference type="NCBI Taxonomy" id="37333"/>
    <lineage>
        <taxon>Bacteria</taxon>
        <taxon>Bacillati</taxon>
        <taxon>Actinomycetota</taxon>
        <taxon>Actinomycetes</taxon>
        <taxon>Mycobacteriales</taxon>
        <taxon>Nocardiaceae</taxon>
        <taxon>Nocardia</taxon>
    </lineage>
</organism>
<dbReference type="RefSeq" id="WP_083905939.1">
    <property type="nucleotide sequence ID" value="NZ_JACHIT010000002.1"/>
</dbReference>
<dbReference type="AlphaFoldDB" id="A0A7W9PIF3"/>
<reference evidence="2 3" key="1">
    <citation type="submission" date="2020-08" db="EMBL/GenBank/DDBJ databases">
        <title>Sequencing the genomes of 1000 actinobacteria strains.</title>
        <authorList>
            <person name="Klenk H.-P."/>
        </authorList>
    </citation>
    <scope>NUCLEOTIDE SEQUENCE [LARGE SCALE GENOMIC DNA]</scope>
    <source>
        <strain evidence="2 3">DSM 43582</strain>
    </source>
</reference>
<dbReference type="EMBL" id="JACHIT010000002">
    <property type="protein sequence ID" value="MBB5916777.1"/>
    <property type="molecule type" value="Genomic_DNA"/>
</dbReference>
<sequence length="286" mass="30967">MTDPDLLTAALAAAGRGWPVFPLRAGGKRPAIRGWPDYASTDPDRIRRWWSYNRRFNIAIATGPARLHVIDLDAAHLVSTAPEFDDALHELTARLHRPAPPTFTVATPGGWHLYYRAPDHPPLPCTVARLGPGIDTRGHRGYVVAAGSHTPAGDYRILDPRPVADLPTDTIALLTPPPPPARPVVPVSAGHPDAYLAAIVRGEADRVADARPGTRNLTLFRAALVLGRLVAADELDEHHARAVLADAAHRHLGVDGFTATELNRTVGNGLRYGTRRPRHLHPTGRT</sequence>
<accession>A0A7W9PIF3</accession>
<dbReference type="Pfam" id="PF09250">
    <property type="entry name" value="Prim-Pol"/>
    <property type="match status" value="1"/>
</dbReference>
<keyword evidence="3" id="KW-1185">Reference proteome</keyword>
<dbReference type="SMART" id="SM00943">
    <property type="entry name" value="Prim-Pol"/>
    <property type="match status" value="1"/>
</dbReference>
<dbReference type="Proteomes" id="UP000540412">
    <property type="component" value="Unassembled WGS sequence"/>
</dbReference>
<protein>
    <recommendedName>
        <fullName evidence="1">DNA primase/polymerase bifunctional N-terminal domain-containing protein</fullName>
    </recommendedName>
</protein>
<name>A0A7W9PIF3_9NOCA</name>
<proteinExistence type="predicted"/>
<comment type="caution">
    <text evidence="2">The sequence shown here is derived from an EMBL/GenBank/DDBJ whole genome shotgun (WGS) entry which is preliminary data.</text>
</comment>
<evidence type="ECO:0000259" key="1">
    <source>
        <dbReference type="SMART" id="SM00943"/>
    </source>
</evidence>
<dbReference type="InterPro" id="IPR015330">
    <property type="entry name" value="DNA_primase/pol_bifunc_N"/>
</dbReference>
<dbReference type="SUPFAM" id="SSF56747">
    <property type="entry name" value="Prim-pol domain"/>
    <property type="match status" value="1"/>
</dbReference>